<evidence type="ECO:0000256" key="2">
    <source>
        <dbReference type="ARBA" id="ARBA00022448"/>
    </source>
</evidence>
<accession>A0A1G1T4A0</accession>
<organism evidence="10 11">
    <name type="scientific">Hymenobacter coccineus</name>
    <dbReference type="NCBI Taxonomy" id="1908235"/>
    <lineage>
        <taxon>Bacteria</taxon>
        <taxon>Pseudomonadati</taxon>
        <taxon>Bacteroidota</taxon>
        <taxon>Cytophagia</taxon>
        <taxon>Cytophagales</taxon>
        <taxon>Hymenobacteraceae</taxon>
        <taxon>Hymenobacter</taxon>
    </lineage>
</organism>
<dbReference type="InterPro" id="IPR012910">
    <property type="entry name" value="Plug_dom"/>
</dbReference>
<evidence type="ECO:0000313" key="11">
    <source>
        <dbReference type="Proteomes" id="UP000177506"/>
    </source>
</evidence>
<comment type="subcellular location">
    <subcellularLocation>
        <location evidence="1 7">Cell outer membrane</location>
        <topology evidence="1 7">Multi-pass membrane protein</topology>
    </subcellularLocation>
</comment>
<dbReference type="InterPro" id="IPR008969">
    <property type="entry name" value="CarboxyPept-like_regulatory"/>
</dbReference>
<reference evidence="10 11" key="1">
    <citation type="submission" date="2016-08" db="EMBL/GenBank/DDBJ databases">
        <title>Hymenobacter coccineus sp. nov., Hymenobacter lapidarius sp. nov. and Hymenobacter glacialis sp. nov., isolated from Antarctic soil.</title>
        <authorList>
            <person name="Sedlacek I."/>
            <person name="Kralova S."/>
            <person name="Kyrova K."/>
            <person name="Maslanova I."/>
            <person name="Stankova E."/>
            <person name="Vrbovska V."/>
            <person name="Nemec M."/>
            <person name="Bartak M."/>
            <person name="Svec P."/>
            <person name="Busse H.-J."/>
            <person name="Pantucek R."/>
        </authorList>
    </citation>
    <scope>NUCLEOTIDE SEQUENCE [LARGE SCALE GENOMIC DNA]</scope>
    <source>
        <strain evidence="10 11">CCM 8649</strain>
    </source>
</reference>
<dbReference type="InterPro" id="IPR023997">
    <property type="entry name" value="TonB-dep_OMP_SusC/RagA_CS"/>
</dbReference>
<dbReference type="GO" id="GO:0009279">
    <property type="term" value="C:cell outer membrane"/>
    <property type="evidence" value="ECO:0007669"/>
    <property type="project" value="UniProtKB-SubCell"/>
</dbReference>
<feature type="domain" description="TonB-dependent receptor plug" evidence="9">
    <location>
        <begin position="116"/>
        <end position="242"/>
    </location>
</feature>
<evidence type="ECO:0000256" key="5">
    <source>
        <dbReference type="ARBA" id="ARBA00023136"/>
    </source>
</evidence>
<feature type="signal peptide" evidence="8">
    <location>
        <begin position="1"/>
        <end position="22"/>
    </location>
</feature>
<dbReference type="InterPro" id="IPR036942">
    <property type="entry name" value="Beta-barrel_TonB_sf"/>
</dbReference>
<evidence type="ECO:0000256" key="8">
    <source>
        <dbReference type="SAM" id="SignalP"/>
    </source>
</evidence>
<keyword evidence="4 7" id="KW-0812">Transmembrane</keyword>
<evidence type="ECO:0000256" key="1">
    <source>
        <dbReference type="ARBA" id="ARBA00004571"/>
    </source>
</evidence>
<name>A0A1G1T4A0_9BACT</name>
<dbReference type="Gene3D" id="2.170.130.10">
    <property type="entry name" value="TonB-dependent receptor, plug domain"/>
    <property type="match status" value="1"/>
</dbReference>
<dbReference type="Gene3D" id="2.60.40.1120">
    <property type="entry name" value="Carboxypeptidase-like, regulatory domain"/>
    <property type="match status" value="1"/>
</dbReference>
<evidence type="ECO:0000259" key="9">
    <source>
        <dbReference type="Pfam" id="PF07715"/>
    </source>
</evidence>
<dbReference type="AlphaFoldDB" id="A0A1G1T4A0"/>
<dbReference type="InterPro" id="IPR037066">
    <property type="entry name" value="Plug_dom_sf"/>
</dbReference>
<dbReference type="FunFam" id="2.170.130.10:FF:000008">
    <property type="entry name" value="SusC/RagA family TonB-linked outer membrane protein"/>
    <property type="match status" value="1"/>
</dbReference>
<protein>
    <recommendedName>
        <fullName evidence="9">TonB-dependent receptor plug domain-containing protein</fullName>
    </recommendedName>
</protein>
<keyword evidence="5 7" id="KW-0472">Membrane</keyword>
<dbReference type="InterPro" id="IPR039426">
    <property type="entry name" value="TonB-dep_rcpt-like"/>
</dbReference>
<proteinExistence type="inferred from homology"/>
<keyword evidence="11" id="KW-1185">Reference proteome</keyword>
<dbReference type="NCBIfam" id="TIGR04056">
    <property type="entry name" value="OMP_RagA_SusC"/>
    <property type="match status" value="1"/>
</dbReference>
<keyword evidence="2 7" id="KW-0813">Transport</keyword>
<dbReference type="Pfam" id="PF07715">
    <property type="entry name" value="Plug"/>
    <property type="match status" value="1"/>
</dbReference>
<keyword evidence="6 7" id="KW-0998">Cell outer membrane</keyword>
<dbReference type="PROSITE" id="PS52016">
    <property type="entry name" value="TONB_DEPENDENT_REC_3"/>
    <property type="match status" value="1"/>
</dbReference>
<feature type="chain" id="PRO_5009578849" description="TonB-dependent receptor plug domain-containing protein" evidence="8">
    <location>
        <begin position="23"/>
        <end position="1066"/>
    </location>
</feature>
<comment type="caution">
    <text evidence="10">The sequence shown here is derived from an EMBL/GenBank/DDBJ whole genome shotgun (WGS) entry which is preliminary data.</text>
</comment>
<dbReference type="Proteomes" id="UP000177506">
    <property type="component" value="Unassembled WGS sequence"/>
</dbReference>
<dbReference type="RefSeq" id="WP_070745795.1">
    <property type="nucleotide sequence ID" value="NZ_MDZA01000385.1"/>
</dbReference>
<dbReference type="OrthoDB" id="9768177at2"/>
<evidence type="ECO:0000256" key="6">
    <source>
        <dbReference type="ARBA" id="ARBA00023237"/>
    </source>
</evidence>
<evidence type="ECO:0000256" key="7">
    <source>
        <dbReference type="PROSITE-ProRule" id="PRU01360"/>
    </source>
</evidence>
<dbReference type="EMBL" id="MDZA01000385">
    <property type="protein sequence ID" value="OGX85695.1"/>
    <property type="molecule type" value="Genomic_DNA"/>
</dbReference>
<comment type="similarity">
    <text evidence="7">Belongs to the TonB-dependent receptor family.</text>
</comment>
<dbReference type="SUPFAM" id="SSF56935">
    <property type="entry name" value="Porins"/>
    <property type="match status" value="1"/>
</dbReference>
<dbReference type="Gene3D" id="2.40.170.20">
    <property type="entry name" value="TonB-dependent receptor, beta-barrel domain"/>
    <property type="match status" value="1"/>
</dbReference>
<dbReference type="NCBIfam" id="TIGR04057">
    <property type="entry name" value="SusC_RagA_signa"/>
    <property type="match status" value="1"/>
</dbReference>
<keyword evidence="3 7" id="KW-1134">Transmembrane beta strand</keyword>
<keyword evidence="8" id="KW-0732">Signal</keyword>
<evidence type="ECO:0000313" key="10">
    <source>
        <dbReference type="EMBL" id="OGX85695.1"/>
    </source>
</evidence>
<dbReference type="InterPro" id="IPR023996">
    <property type="entry name" value="TonB-dep_OMP_SusC/RagA"/>
</dbReference>
<evidence type="ECO:0000256" key="3">
    <source>
        <dbReference type="ARBA" id="ARBA00022452"/>
    </source>
</evidence>
<evidence type="ECO:0000256" key="4">
    <source>
        <dbReference type="ARBA" id="ARBA00022692"/>
    </source>
</evidence>
<gene>
    <name evidence="10" type="ORF">BEN49_11055</name>
</gene>
<sequence length="1066" mass="115826">MKHFTLLLLLLAATLQPLGAFAQTIIKGMVTDGAKGEGLPGVSIVVKGSTAGTSSGADGSYTLQLPTPEATLIFSFVGYQTTERATKGQTTIDVRLAVDQKALEEVVVVGYGTVKKSDLTGSVAVVKTEDILKTIPTSINQGLQGQVAGVQVNRSDGAPGAGISLTIRGANSLSGNTEPLYVIDGIPFIAPAATAASSGTGIATQQSTNALSFLNPQDIASMEILKDASATAIYGARGANGVVLIQTKKGQSGTDKVEVIANTTVAQISKRIDVLDAYQYAKFQNEAYQNTITYNGAAPTQAPFPGITAPDPLTGVVVRLPAPEDYLTGLQGTSYPDGFTGTNWQDQIFRTALTKDYTVRLSGGSDKGGYSVSGNVLDQQGIVKNSGFKRYGLQANINRKVFKWLEFGTSNNVTFSNYNLAKSNSNGNEASLISSAIVFPATFPTAVDAASIARENNVSWYAAANPLTYLQQAKDQTSSISVYSANYLQVQLAPGLSFRQNIGVNFSGNNREVYYGRRLQEGRTVNGSAFVSDDTWRALTLESLLNYNKTFGKDHSVSAVVGATRENNSYYMRNMSATGFPDDLLQDNSIGNGANQRQLNSNKSDGAIMSLLGRLNYSYKGRYMATVSFRRDGSSRFSAANKYASFPSFSVGWNVHEEPFMQHLEALSTLKIRGGYGLTGSQAIGPYGTLSLLYYTPYVAGGGLQPGYSDNPYIGPADPNLRWETTGQYNVGLDLGFMQNRFTFTVDVYRKLTRDLLQRISLNPSSGSFYQQTNFGSVENKGLELSGIGTVLSTQRFKWNINANISFNRNKLQDLPGDQYAPRLYFGAEQFFLQRNGQPIGVIYGYVEDGFYDNLAEVKADPQFANQSEAVQRQQIGEIKYKNLDENPTSISASDRTIIGNTNPKYAYGVTNNFSYRNFNLSVFVQGVQGNDVINSNLYQIRMGQVANIPQFAYDGRWTPETAATATWPKPLTADTRQLRLSDRLVEDGSYVRLKNINFGYVFNKPVPFIESINLYGAIGNVFTVSKYSWFDPDVSAFAGDATRRGVDMNSYPNSRTYTLGLRLGF</sequence>
<dbReference type="Pfam" id="PF13715">
    <property type="entry name" value="CarbopepD_reg_2"/>
    <property type="match status" value="1"/>
</dbReference>
<dbReference type="SUPFAM" id="SSF49464">
    <property type="entry name" value="Carboxypeptidase regulatory domain-like"/>
    <property type="match status" value="1"/>
</dbReference>